<feature type="domain" description="Major facilitator superfamily (MFS) profile" evidence="6">
    <location>
        <begin position="43"/>
        <end position="523"/>
    </location>
</feature>
<dbReference type="PANTHER" id="PTHR42718:SF23">
    <property type="entry name" value="MAJOR FACILITATOR SUPERFAMILY (MFS) PROFILE DOMAIN-CONTAINING PROTEIN"/>
    <property type="match status" value="1"/>
</dbReference>
<evidence type="ECO:0000313" key="7">
    <source>
        <dbReference type="EMBL" id="KAK8115127.1"/>
    </source>
</evidence>
<evidence type="ECO:0000256" key="3">
    <source>
        <dbReference type="ARBA" id="ARBA00022989"/>
    </source>
</evidence>
<feature type="transmembrane region" description="Helical" evidence="5">
    <location>
        <begin position="81"/>
        <end position="101"/>
    </location>
</feature>
<feature type="transmembrane region" description="Helical" evidence="5">
    <location>
        <begin position="496"/>
        <end position="518"/>
    </location>
</feature>
<accession>A0AAW0QXM4</accession>
<evidence type="ECO:0000313" key="8">
    <source>
        <dbReference type="Proteomes" id="UP001392437"/>
    </source>
</evidence>
<feature type="transmembrane region" description="Helical" evidence="5">
    <location>
        <begin position="144"/>
        <end position="165"/>
    </location>
</feature>
<dbReference type="AlphaFoldDB" id="A0AAW0QXM4"/>
<feature type="transmembrane region" description="Helical" evidence="5">
    <location>
        <begin position="113"/>
        <end position="132"/>
    </location>
</feature>
<dbReference type="InterPro" id="IPR020846">
    <property type="entry name" value="MFS_dom"/>
</dbReference>
<name>A0AAW0QXM4_9PEZI</name>
<dbReference type="InterPro" id="IPR011701">
    <property type="entry name" value="MFS"/>
</dbReference>
<dbReference type="Pfam" id="PF07690">
    <property type="entry name" value="MFS_1"/>
    <property type="match status" value="1"/>
</dbReference>
<evidence type="ECO:0000259" key="6">
    <source>
        <dbReference type="PROSITE" id="PS50850"/>
    </source>
</evidence>
<evidence type="ECO:0000256" key="2">
    <source>
        <dbReference type="ARBA" id="ARBA00022692"/>
    </source>
</evidence>
<feature type="transmembrane region" description="Helical" evidence="5">
    <location>
        <begin position="172"/>
        <end position="194"/>
    </location>
</feature>
<feature type="transmembrane region" description="Helical" evidence="5">
    <location>
        <begin position="395"/>
        <end position="414"/>
    </location>
</feature>
<comment type="caution">
    <text evidence="7">The sequence shown here is derived from an EMBL/GenBank/DDBJ whole genome shotgun (WGS) entry which is preliminary data.</text>
</comment>
<dbReference type="Gene3D" id="1.20.1250.20">
    <property type="entry name" value="MFS general substrate transporter like domains"/>
    <property type="match status" value="2"/>
</dbReference>
<dbReference type="GO" id="GO:0016020">
    <property type="term" value="C:membrane"/>
    <property type="evidence" value="ECO:0007669"/>
    <property type="project" value="UniProtKB-SubCell"/>
</dbReference>
<keyword evidence="3 5" id="KW-1133">Transmembrane helix</keyword>
<keyword evidence="4 5" id="KW-0472">Membrane</keyword>
<keyword evidence="2 5" id="KW-0812">Transmembrane</keyword>
<evidence type="ECO:0000256" key="4">
    <source>
        <dbReference type="ARBA" id="ARBA00023136"/>
    </source>
</evidence>
<feature type="transmembrane region" description="Helical" evidence="5">
    <location>
        <begin position="206"/>
        <end position="224"/>
    </location>
</feature>
<dbReference type="GO" id="GO:0022857">
    <property type="term" value="F:transmembrane transporter activity"/>
    <property type="evidence" value="ECO:0007669"/>
    <property type="project" value="InterPro"/>
</dbReference>
<dbReference type="InterPro" id="IPR036259">
    <property type="entry name" value="MFS_trans_sf"/>
</dbReference>
<feature type="transmembrane region" description="Helical" evidence="5">
    <location>
        <begin position="371"/>
        <end position="388"/>
    </location>
</feature>
<reference evidence="7 8" key="1">
    <citation type="submission" date="2023-01" db="EMBL/GenBank/DDBJ databases">
        <title>Analysis of 21 Apiospora genomes using comparative genomics revels a genus with tremendous synthesis potential of carbohydrate active enzymes and secondary metabolites.</title>
        <authorList>
            <person name="Sorensen T."/>
        </authorList>
    </citation>
    <scope>NUCLEOTIDE SEQUENCE [LARGE SCALE GENOMIC DNA]</scope>
    <source>
        <strain evidence="7 8">CBS 117206</strain>
    </source>
</reference>
<sequence>MPRETYHDGLQDVFLDENEAYRQPYVKPSADDRPEILRSAFHEIVFVALIAMAAASSVFLQRSLVVIAADVADALDTSPAGMAWSTAASGLTTGALLIPFGHLADANIAPRKTLLLLSLAAFALPVALVPLAPSGVVVDVLAGLAGAACAATIPAAVGLLSFVYARASRRRNLAFASFLMGSPAATVLGGLGAGELASARGWKAPFVFLAALYIVVAGLGWVFVPNFPGFPGGSSGSGIEIPMRTSSLGPFLTGFRGRKAYRLVGSGQVRLDGHVSASGGHTPVHGGTHHRPGTVMGYAYCHTPAASWHPFSCVFRSLGEYGQSAHGTPRSLVNLSAMSCSVAFYSAVFWISTYLQKVEGFSPFDVAVRLLPQALTGLFFSPLVGLFMNKVSGTAILVAAALFSVASNVLLIFLRPGSSYFLWIFPSLLLSTIGMDWTMNVGSLYILSSLPLKHHSIGGSLLQTTARLGVPLGLVVTTAVWTSFDEKRGLFHPEVPYLKVFITTTAFAGFTLVLAPLIRIGKQGNSARKEGSEKQHQQQPPSPDKVVWVICERCGSCQKQMIRNIGDPARYFDDDLGMENWQKHNHGGTIVNRFSNCPSLVYHPHRKIGIAA</sequence>
<dbReference type="PROSITE" id="PS50850">
    <property type="entry name" value="MFS"/>
    <property type="match status" value="1"/>
</dbReference>
<comment type="subcellular location">
    <subcellularLocation>
        <location evidence="1">Membrane</location>
        <topology evidence="1">Multi-pass membrane protein</topology>
    </subcellularLocation>
</comment>
<dbReference type="PANTHER" id="PTHR42718">
    <property type="entry name" value="MAJOR FACILITATOR SUPERFAMILY MULTIDRUG TRANSPORTER MFSC"/>
    <property type="match status" value="1"/>
</dbReference>
<protein>
    <submittedName>
        <fullName evidence="7">Major facilitator superfamily-domain-containing protein</fullName>
    </submittedName>
</protein>
<dbReference type="EMBL" id="JAQQWP010000006">
    <property type="protein sequence ID" value="KAK8115127.1"/>
    <property type="molecule type" value="Genomic_DNA"/>
</dbReference>
<proteinExistence type="predicted"/>
<gene>
    <name evidence="7" type="ORF">PG999_007196</name>
</gene>
<keyword evidence="8" id="KW-1185">Reference proteome</keyword>
<feature type="transmembrane region" description="Helical" evidence="5">
    <location>
        <begin position="332"/>
        <end position="351"/>
    </location>
</feature>
<dbReference type="SUPFAM" id="SSF103473">
    <property type="entry name" value="MFS general substrate transporter"/>
    <property type="match status" value="1"/>
</dbReference>
<feature type="transmembrane region" description="Helical" evidence="5">
    <location>
        <begin position="468"/>
        <end position="484"/>
    </location>
</feature>
<dbReference type="Proteomes" id="UP001392437">
    <property type="component" value="Unassembled WGS sequence"/>
</dbReference>
<organism evidence="7 8">
    <name type="scientific">Apiospora kogelbergensis</name>
    <dbReference type="NCBI Taxonomy" id="1337665"/>
    <lineage>
        <taxon>Eukaryota</taxon>
        <taxon>Fungi</taxon>
        <taxon>Dikarya</taxon>
        <taxon>Ascomycota</taxon>
        <taxon>Pezizomycotina</taxon>
        <taxon>Sordariomycetes</taxon>
        <taxon>Xylariomycetidae</taxon>
        <taxon>Amphisphaeriales</taxon>
        <taxon>Apiosporaceae</taxon>
        <taxon>Apiospora</taxon>
    </lineage>
</organism>
<evidence type="ECO:0000256" key="5">
    <source>
        <dbReference type="SAM" id="Phobius"/>
    </source>
</evidence>
<feature type="transmembrane region" description="Helical" evidence="5">
    <location>
        <begin position="44"/>
        <end position="69"/>
    </location>
</feature>
<evidence type="ECO:0000256" key="1">
    <source>
        <dbReference type="ARBA" id="ARBA00004141"/>
    </source>
</evidence>
<feature type="transmembrane region" description="Helical" evidence="5">
    <location>
        <begin position="420"/>
        <end position="447"/>
    </location>
</feature>